<dbReference type="RefSeq" id="XP_014241043.1">
    <property type="nucleotide sequence ID" value="XM_014385557.1"/>
</dbReference>
<evidence type="ECO:0000256" key="4">
    <source>
        <dbReference type="ARBA" id="ARBA00022692"/>
    </source>
</evidence>
<dbReference type="OrthoDB" id="63113at2759"/>
<feature type="compositionally biased region" description="Polar residues" evidence="8">
    <location>
        <begin position="8"/>
        <end position="23"/>
    </location>
</feature>
<dbReference type="GO" id="GO:0008021">
    <property type="term" value="C:synaptic vesicle"/>
    <property type="evidence" value="ECO:0007669"/>
    <property type="project" value="UniProtKB-SubCell"/>
</dbReference>
<protein>
    <recommendedName>
        <fullName evidence="7">PRA1 family protein</fullName>
    </recommendedName>
</protein>
<dbReference type="GO" id="GO:0005794">
    <property type="term" value="C:Golgi apparatus"/>
    <property type="evidence" value="ECO:0007669"/>
    <property type="project" value="TreeGrafter"/>
</dbReference>
<dbReference type="EnsemblMetazoa" id="XM_014385557.1">
    <property type="protein sequence ID" value="XP_014241043.1"/>
    <property type="gene ID" value="LOC106661848"/>
</dbReference>
<evidence type="ECO:0000256" key="7">
    <source>
        <dbReference type="RuleBase" id="RU363107"/>
    </source>
</evidence>
<comment type="similarity">
    <text evidence="3 7">Belongs to the PRA1 family.</text>
</comment>
<evidence type="ECO:0000313" key="10">
    <source>
        <dbReference type="Proteomes" id="UP000494040"/>
    </source>
</evidence>
<comment type="subcellular location">
    <subcellularLocation>
        <location evidence="2">Cytoplasmic vesicle</location>
        <location evidence="2">Secretory vesicle</location>
        <location evidence="2">Synaptic vesicle</location>
    </subcellularLocation>
    <subcellularLocation>
        <location evidence="1 7">Membrane</location>
        <topology evidence="1 7">Multi-pass membrane protein</topology>
    </subcellularLocation>
</comment>
<dbReference type="KEGG" id="clec:106661848"/>
<dbReference type="GO" id="GO:0016020">
    <property type="term" value="C:membrane"/>
    <property type="evidence" value="ECO:0007669"/>
    <property type="project" value="UniProtKB-SubCell"/>
</dbReference>
<feature type="region of interest" description="Disordered" evidence="8">
    <location>
        <begin position="1"/>
        <end position="23"/>
    </location>
</feature>
<reference evidence="9" key="1">
    <citation type="submission" date="2022-01" db="UniProtKB">
        <authorList>
            <consortium name="EnsemblMetazoa"/>
        </authorList>
    </citation>
    <scope>IDENTIFICATION</scope>
</reference>
<organism evidence="9 10">
    <name type="scientific">Cimex lectularius</name>
    <name type="common">Bed bug</name>
    <name type="synonym">Acanthia lectularia</name>
    <dbReference type="NCBI Taxonomy" id="79782"/>
    <lineage>
        <taxon>Eukaryota</taxon>
        <taxon>Metazoa</taxon>
        <taxon>Ecdysozoa</taxon>
        <taxon>Arthropoda</taxon>
        <taxon>Hexapoda</taxon>
        <taxon>Insecta</taxon>
        <taxon>Pterygota</taxon>
        <taxon>Neoptera</taxon>
        <taxon>Paraneoptera</taxon>
        <taxon>Hemiptera</taxon>
        <taxon>Heteroptera</taxon>
        <taxon>Panheteroptera</taxon>
        <taxon>Cimicomorpha</taxon>
        <taxon>Cimicidae</taxon>
        <taxon>Cimex</taxon>
    </lineage>
</organism>
<dbReference type="OMA" id="PWTVFFN"/>
<sequence>MTDVNIDVSGNLSTPPTMETNGNNGLQRIVRNIPSMQEFVKTCKESIRPWTLFANTNNFKLPPSFPRFLKRVVNNVKYFQGNYVVISLILMAYCLLASPYLLLLVIASLGGCYILSLRNADRKLYIQGREVTLLQQYCLVGAISLPVYYWAGAGEAVFWVLGASCVVISVHAGLYNIDAILNEQDQINVLIQQI</sequence>
<dbReference type="Proteomes" id="UP000494040">
    <property type="component" value="Unassembled WGS sequence"/>
</dbReference>
<dbReference type="GeneID" id="106661848"/>
<keyword evidence="5 7" id="KW-1133">Transmembrane helix</keyword>
<feature type="transmembrane region" description="Helical" evidence="7">
    <location>
        <begin position="157"/>
        <end position="177"/>
    </location>
</feature>
<feature type="transmembrane region" description="Helical" evidence="7">
    <location>
        <begin position="131"/>
        <end position="151"/>
    </location>
</feature>
<dbReference type="AlphaFoldDB" id="A0A8I6RD68"/>
<name>A0A8I6RD68_CIMLE</name>
<evidence type="ECO:0000256" key="1">
    <source>
        <dbReference type="ARBA" id="ARBA00004141"/>
    </source>
</evidence>
<feature type="transmembrane region" description="Helical" evidence="7">
    <location>
        <begin position="83"/>
        <end position="110"/>
    </location>
</feature>
<proteinExistence type="inferred from homology"/>
<dbReference type="InterPro" id="IPR004895">
    <property type="entry name" value="Prenylated_rab_accept_PRA1"/>
</dbReference>
<evidence type="ECO:0000256" key="5">
    <source>
        <dbReference type="ARBA" id="ARBA00022989"/>
    </source>
</evidence>
<dbReference type="PANTHER" id="PTHR19317">
    <property type="entry name" value="PRENYLATED RAB ACCEPTOR 1-RELATED"/>
    <property type="match status" value="1"/>
</dbReference>
<evidence type="ECO:0000256" key="6">
    <source>
        <dbReference type="ARBA" id="ARBA00023136"/>
    </source>
</evidence>
<evidence type="ECO:0000256" key="3">
    <source>
        <dbReference type="ARBA" id="ARBA00006483"/>
    </source>
</evidence>
<keyword evidence="4 7" id="KW-0812">Transmembrane</keyword>
<dbReference type="Pfam" id="PF03208">
    <property type="entry name" value="PRA1"/>
    <property type="match status" value="1"/>
</dbReference>
<accession>A0A8I6RD68</accession>
<evidence type="ECO:0000313" key="9">
    <source>
        <dbReference type="EnsemblMetazoa" id="XP_014241043.1"/>
    </source>
</evidence>
<keyword evidence="10" id="KW-1185">Reference proteome</keyword>
<evidence type="ECO:0000256" key="8">
    <source>
        <dbReference type="SAM" id="MobiDB-lite"/>
    </source>
</evidence>
<evidence type="ECO:0000256" key="2">
    <source>
        <dbReference type="ARBA" id="ARBA00004234"/>
    </source>
</evidence>
<keyword evidence="6 7" id="KW-0472">Membrane</keyword>
<dbReference type="PANTHER" id="PTHR19317:SF0">
    <property type="entry name" value="PRENYLATED RAB ACCEPTOR PROTEIN 1"/>
    <property type="match status" value="1"/>
</dbReference>